<gene>
    <name evidence="1" type="ORF">ALMOND_2B025973</name>
</gene>
<organism evidence="1 2">
    <name type="scientific">Prunus dulcis</name>
    <name type="common">Almond</name>
    <name type="synonym">Amygdalus dulcis</name>
    <dbReference type="NCBI Taxonomy" id="3755"/>
    <lineage>
        <taxon>Eukaryota</taxon>
        <taxon>Viridiplantae</taxon>
        <taxon>Streptophyta</taxon>
        <taxon>Embryophyta</taxon>
        <taxon>Tracheophyta</taxon>
        <taxon>Spermatophyta</taxon>
        <taxon>Magnoliopsida</taxon>
        <taxon>eudicotyledons</taxon>
        <taxon>Gunneridae</taxon>
        <taxon>Pentapetalae</taxon>
        <taxon>rosids</taxon>
        <taxon>fabids</taxon>
        <taxon>Rosales</taxon>
        <taxon>Rosaceae</taxon>
        <taxon>Amygdaloideae</taxon>
        <taxon>Amygdaleae</taxon>
        <taxon>Prunus</taxon>
    </lineage>
</organism>
<evidence type="ECO:0000313" key="1">
    <source>
        <dbReference type="EMBL" id="VVA34689.1"/>
    </source>
</evidence>
<sequence length="66" mass="7443">MPLRSSLLILGSKVKASNQVDLSEDLVNQIVLVIDFLCELNNSLRRRVDLAPRMFASNPDCLEHFS</sequence>
<dbReference type="InParanoid" id="A0A5E4G4J4"/>
<dbReference type="EMBL" id="CABIKO010000346">
    <property type="protein sequence ID" value="VVA34689.1"/>
    <property type="molecule type" value="Genomic_DNA"/>
</dbReference>
<accession>A0A5E4G4J4</accession>
<evidence type="ECO:0000313" key="2">
    <source>
        <dbReference type="Proteomes" id="UP000327085"/>
    </source>
</evidence>
<proteinExistence type="predicted"/>
<reference evidence="2" key="1">
    <citation type="journal article" date="2020" name="Plant J.">
        <title>Transposons played a major role in the diversification between the closely related almond and peach genomes: results from the almond genome sequence.</title>
        <authorList>
            <person name="Alioto T."/>
            <person name="Alexiou K.G."/>
            <person name="Bardil A."/>
            <person name="Barteri F."/>
            <person name="Castanera R."/>
            <person name="Cruz F."/>
            <person name="Dhingra A."/>
            <person name="Duval H."/>
            <person name="Fernandez I Marti A."/>
            <person name="Frias L."/>
            <person name="Galan B."/>
            <person name="Garcia J.L."/>
            <person name="Howad W."/>
            <person name="Gomez-Garrido J."/>
            <person name="Gut M."/>
            <person name="Julca I."/>
            <person name="Morata J."/>
            <person name="Puigdomenech P."/>
            <person name="Ribeca P."/>
            <person name="Rubio Cabetas M.J."/>
            <person name="Vlasova A."/>
            <person name="Wirthensohn M."/>
            <person name="Garcia-Mas J."/>
            <person name="Gabaldon T."/>
            <person name="Casacuberta J.M."/>
            <person name="Arus P."/>
        </authorList>
    </citation>
    <scope>NUCLEOTIDE SEQUENCE [LARGE SCALE GENOMIC DNA]</scope>
    <source>
        <strain evidence="2">cv. Texas</strain>
    </source>
</reference>
<name>A0A5E4G4J4_PRUDU</name>
<dbReference type="Gramene" id="VVA34689">
    <property type="protein sequence ID" value="VVA34689"/>
    <property type="gene ID" value="Prudul26B025973"/>
</dbReference>
<dbReference type="AlphaFoldDB" id="A0A5E4G4J4"/>
<dbReference type="Proteomes" id="UP000327085">
    <property type="component" value="Chromosome 2"/>
</dbReference>
<protein>
    <submittedName>
        <fullName evidence="1">Uncharacterized protein</fullName>
    </submittedName>
</protein>